<keyword evidence="5" id="KW-0804">Transcription</keyword>
<dbReference type="Pfam" id="PF00172">
    <property type="entry name" value="Zn_clus"/>
    <property type="match status" value="1"/>
</dbReference>
<dbReference type="SMART" id="SM00066">
    <property type="entry name" value="GAL4"/>
    <property type="match status" value="1"/>
</dbReference>
<keyword evidence="4" id="KW-0238">DNA-binding</keyword>
<evidence type="ECO:0000256" key="3">
    <source>
        <dbReference type="ARBA" id="ARBA00023015"/>
    </source>
</evidence>
<dbReference type="PROSITE" id="PS00463">
    <property type="entry name" value="ZN2_CY6_FUNGAL_1"/>
    <property type="match status" value="1"/>
</dbReference>
<accession>A0ABR3XHP0</accession>
<dbReference type="Proteomes" id="UP001586593">
    <property type="component" value="Unassembled WGS sequence"/>
</dbReference>
<feature type="compositionally biased region" description="Polar residues" evidence="7">
    <location>
        <begin position="281"/>
        <end position="293"/>
    </location>
</feature>
<keyword evidence="3" id="KW-0805">Transcription regulation</keyword>
<comment type="subcellular location">
    <subcellularLocation>
        <location evidence="1">Nucleus</location>
    </subcellularLocation>
</comment>
<dbReference type="PANTHER" id="PTHR37534:SF2">
    <property type="entry name" value="N-ACETYLTRANSFERASE DOMAIN-CONTAINING PROTEIN"/>
    <property type="match status" value="1"/>
</dbReference>
<evidence type="ECO:0000259" key="8">
    <source>
        <dbReference type="PROSITE" id="PS50048"/>
    </source>
</evidence>
<gene>
    <name evidence="9" type="ORF">VTK73DRAFT_10034</name>
</gene>
<keyword evidence="2" id="KW-0862">Zinc</keyword>
<keyword evidence="10" id="KW-1185">Reference proteome</keyword>
<comment type="caution">
    <text evidence="9">The sequence shown here is derived from an EMBL/GenBank/DDBJ whole genome shotgun (WGS) entry which is preliminary data.</text>
</comment>
<organism evidence="9 10">
    <name type="scientific">Phialemonium thermophilum</name>
    <dbReference type="NCBI Taxonomy" id="223376"/>
    <lineage>
        <taxon>Eukaryota</taxon>
        <taxon>Fungi</taxon>
        <taxon>Dikarya</taxon>
        <taxon>Ascomycota</taxon>
        <taxon>Pezizomycotina</taxon>
        <taxon>Sordariomycetes</taxon>
        <taxon>Sordariomycetidae</taxon>
        <taxon>Cephalothecales</taxon>
        <taxon>Cephalothecaceae</taxon>
        <taxon>Phialemonium</taxon>
    </lineage>
</organism>
<dbReference type="Gene3D" id="4.10.240.10">
    <property type="entry name" value="Zn(2)-C6 fungal-type DNA-binding domain"/>
    <property type="match status" value="1"/>
</dbReference>
<feature type="compositionally biased region" description="Low complexity" evidence="7">
    <location>
        <begin position="122"/>
        <end position="139"/>
    </location>
</feature>
<evidence type="ECO:0000313" key="10">
    <source>
        <dbReference type="Proteomes" id="UP001586593"/>
    </source>
</evidence>
<evidence type="ECO:0000256" key="2">
    <source>
        <dbReference type="ARBA" id="ARBA00022833"/>
    </source>
</evidence>
<evidence type="ECO:0000256" key="5">
    <source>
        <dbReference type="ARBA" id="ARBA00023163"/>
    </source>
</evidence>
<dbReference type="SUPFAM" id="SSF57701">
    <property type="entry name" value="Zn2/Cys6 DNA-binding domain"/>
    <property type="match status" value="1"/>
</dbReference>
<dbReference type="EMBL" id="JAZHXJ010000090">
    <property type="protein sequence ID" value="KAL1875484.1"/>
    <property type="molecule type" value="Genomic_DNA"/>
</dbReference>
<dbReference type="Pfam" id="PF11951">
    <property type="entry name" value="Fungal_trans_2"/>
    <property type="match status" value="1"/>
</dbReference>
<evidence type="ECO:0000256" key="4">
    <source>
        <dbReference type="ARBA" id="ARBA00023125"/>
    </source>
</evidence>
<reference evidence="9 10" key="1">
    <citation type="journal article" date="2024" name="Commun. Biol.">
        <title>Comparative genomic analysis of thermophilic fungi reveals convergent evolutionary adaptations and gene losses.</title>
        <authorList>
            <person name="Steindorff A.S."/>
            <person name="Aguilar-Pontes M.V."/>
            <person name="Robinson A.J."/>
            <person name="Andreopoulos B."/>
            <person name="LaButti K."/>
            <person name="Kuo A."/>
            <person name="Mondo S."/>
            <person name="Riley R."/>
            <person name="Otillar R."/>
            <person name="Haridas S."/>
            <person name="Lipzen A."/>
            <person name="Grimwood J."/>
            <person name="Schmutz J."/>
            <person name="Clum A."/>
            <person name="Reid I.D."/>
            <person name="Moisan M.C."/>
            <person name="Butler G."/>
            <person name="Nguyen T.T.M."/>
            <person name="Dewar K."/>
            <person name="Conant G."/>
            <person name="Drula E."/>
            <person name="Henrissat B."/>
            <person name="Hansel C."/>
            <person name="Singer S."/>
            <person name="Hutchinson M.I."/>
            <person name="de Vries R.P."/>
            <person name="Natvig D.O."/>
            <person name="Powell A.J."/>
            <person name="Tsang A."/>
            <person name="Grigoriev I.V."/>
        </authorList>
    </citation>
    <scope>NUCLEOTIDE SEQUENCE [LARGE SCALE GENOMIC DNA]</scope>
    <source>
        <strain evidence="9 10">ATCC 24622</strain>
    </source>
</reference>
<evidence type="ECO:0000256" key="1">
    <source>
        <dbReference type="ARBA" id="ARBA00004123"/>
    </source>
</evidence>
<evidence type="ECO:0000256" key="6">
    <source>
        <dbReference type="ARBA" id="ARBA00023242"/>
    </source>
</evidence>
<dbReference type="InterPro" id="IPR021858">
    <property type="entry name" value="Fun_TF"/>
</dbReference>
<dbReference type="InterPro" id="IPR001138">
    <property type="entry name" value="Zn2Cys6_DnaBD"/>
</dbReference>
<keyword evidence="6" id="KW-0539">Nucleus</keyword>
<evidence type="ECO:0000313" key="9">
    <source>
        <dbReference type="EMBL" id="KAL1875484.1"/>
    </source>
</evidence>
<name>A0ABR3XHP0_9PEZI</name>
<dbReference type="InterPro" id="IPR036864">
    <property type="entry name" value="Zn2-C6_fun-type_DNA-bd_sf"/>
</dbReference>
<proteinExistence type="predicted"/>
<evidence type="ECO:0000256" key="7">
    <source>
        <dbReference type="SAM" id="MobiDB-lite"/>
    </source>
</evidence>
<feature type="compositionally biased region" description="Polar residues" evidence="7">
    <location>
        <begin position="154"/>
        <end position="176"/>
    </location>
</feature>
<feature type="region of interest" description="Disordered" evidence="7">
    <location>
        <begin position="267"/>
        <end position="293"/>
    </location>
</feature>
<dbReference type="PANTHER" id="PTHR37534">
    <property type="entry name" value="TRANSCRIPTIONAL ACTIVATOR PROTEIN UGA3"/>
    <property type="match status" value="1"/>
</dbReference>
<dbReference type="CDD" id="cd00067">
    <property type="entry name" value="GAL4"/>
    <property type="match status" value="1"/>
</dbReference>
<feature type="domain" description="Zn(2)-C6 fungal-type" evidence="8">
    <location>
        <begin position="18"/>
        <end position="48"/>
    </location>
</feature>
<protein>
    <recommendedName>
        <fullName evidence="8">Zn(2)-C6 fungal-type domain-containing protein</fullName>
    </recommendedName>
</protein>
<feature type="region of interest" description="Disordered" evidence="7">
    <location>
        <begin position="109"/>
        <end position="176"/>
    </location>
</feature>
<sequence length="697" mass="77299">MPETSSVVSDGRRSLLHPCNLCRARHQKCDDRRPSCSNCRKNGSECVRSYNVRFRHALNPSVRRRRASAPERPECEFADDQPWVETGSTLTFIDETKDVVASNGVDKESALAHVDEEDEVGPVDVRPSSSSLSGASPLPTDSFSPCPLDGTGNSGVASHASYTHPSPESSQRSTVPPITYLENRIDTPGSYLERTPPNEGVPSTSKLDVVGGDLLRSPAAYETTFLERQTATILGSWDSDHTAADPLVSLRDAVAAAQDKLIDRSNADGLRYDGSAPKPSATVTGSLESHLASPSPSLSIYVDKPQWPLEDPQQAFLFRHYVENIGNFLDLCDQGRRHFTTVVPFRAAVCPLLLNAILAASAKRLSRISNFDPLVVDQYHHICLRLLIPYLSTSDAVVDENLLTAIIILRFMEEMDVPVSQSGPESHLMGTRVFLSSQKEGTLCKPGGLRLAAFWVALRQEIYMAFVHVRAVHENFDLDKMSELIEDDENGCGFANRIIIHTAHCLRFCYGTETQNVVREWEALKAEQDRLWSERPWYFGPVWFDNSESFLPREMYINDAVVTGVQHYHLARILLTAHNPTMPKLGPGQFAAAKAMDQEIKEAVRVICGIAESNPRTAPAYVSACISISMAGDRFTERHEQEVLYEILRKTHEEMAWPTRSAQISMRSAWGWEGSPVPSHSTMSISGILNRGTVYTS</sequence>
<dbReference type="PROSITE" id="PS50048">
    <property type="entry name" value="ZN2_CY6_FUNGAL_2"/>
    <property type="match status" value="1"/>
</dbReference>